<organism evidence="1 3">
    <name type="scientific">Amycolatopsis azurea DSM 43854</name>
    <dbReference type="NCBI Taxonomy" id="1238180"/>
    <lineage>
        <taxon>Bacteria</taxon>
        <taxon>Bacillati</taxon>
        <taxon>Actinomycetota</taxon>
        <taxon>Actinomycetes</taxon>
        <taxon>Pseudonocardiales</taxon>
        <taxon>Pseudonocardiaceae</taxon>
        <taxon>Amycolatopsis</taxon>
    </lineage>
</organism>
<dbReference type="RefSeq" id="WP_005166370.1">
    <property type="nucleotide sequence ID" value="NZ_ANMG01000085.1"/>
</dbReference>
<dbReference type="PATRIC" id="fig|1238180.3.peg.7390"/>
<name>M2Q8D3_9PSEU</name>
<dbReference type="Proteomes" id="UP000014137">
    <property type="component" value="Unassembled WGS sequence"/>
</dbReference>
<dbReference type="EMBL" id="MUXN01000017">
    <property type="protein sequence ID" value="OOC04279.1"/>
    <property type="molecule type" value="Genomic_DNA"/>
</dbReference>
<dbReference type="OrthoDB" id="3387386at2"/>
<keyword evidence="4" id="KW-1185">Reference proteome</keyword>
<evidence type="ECO:0000313" key="1">
    <source>
        <dbReference type="EMBL" id="EMD22916.1"/>
    </source>
</evidence>
<dbReference type="Proteomes" id="UP000188551">
    <property type="component" value="Unassembled WGS sequence"/>
</dbReference>
<reference evidence="1 3" key="1">
    <citation type="submission" date="2012-10" db="EMBL/GenBank/DDBJ databases">
        <title>Genome assembly of Amycolatopsis azurea DSM 43854.</title>
        <authorList>
            <person name="Khatri I."/>
            <person name="Kaur I."/>
            <person name="Subramanian S."/>
            <person name="Mayilraj S."/>
        </authorList>
    </citation>
    <scope>NUCLEOTIDE SEQUENCE [LARGE SCALE GENOMIC DNA]</scope>
    <source>
        <strain evidence="1 3">DSM 43854</strain>
    </source>
</reference>
<accession>M2Q8D3</accession>
<reference evidence="2 4" key="2">
    <citation type="submission" date="2017-02" db="EMBL/GenBank/DDBJ databases">
        <title>Amycolatopsis azurea DSM 43854 draft genome.</title>
        <authorList>
            <person name="Mayilraj S."/>
        </authorList>
    </citation>
    <scope>NUCLEOTIDE SEQUENCE [LARGE SCALE GENOMIC DNA]</scope>
    <source>
        <strain evidence="2 4">DSM 43854</strain>
    </source>
</reference>
<evidence type="ECO:0008006" key="5">
    <source>
        <dbReference type="Google" id="ProtNLM"/>
    </source>
</evidence>
<evidence type="ECO:0000313" key="4">
    <source>
        <dbReference type="Proteomes" id="UP000188551"/>
    </source>
</evidence>
<evidence type="ECO:0000313" key="3">
    <source>
        <dbReference type="Proteomes" id="UP000014137"/>
    </source>
</evidence>
<dbReference type="AlphaFoldDB" id="M2Q8D3"/>
<protein>
    <recommendedName>
        <fullName evidence="5">Phage gp6-like head-tail connector protein</fullName>
    </recommendedName>
</protein>
<evidence type="ECO:0000313" key="2">
    <source>
        <dbReference type="EMBL" id="OOC04279.1"/>
    </source>
</evidence>
<dbReference type="Gene3D" id="1.10.3230.30">
    <property type="entry name" value="Phage gp6-like head-tail connector protein"/>
    <property type="match status" value="1"/>
</dbReference>
<gene>
    <name evidence="2" type="ORF">B0293_23780</name>
    <name evidence="1" type="ORF">C791_7916</name>
</gene>
<proteinExistence type="predicted"/>
<comment type="caution">
    <text evidence="1">The sequence shown here is derived from an EMBL/GenBank/DDBJ whole genome shotgun (WGS) entry which is preliminary data.</text>
</comment>
<dbReference type="EMBL" id="ANMG01000085">
    <property type="protein sequence ID" value="EMD22916.1"/>
    <property type="molecule type" value="Genomic_DNA"/>
</dbReference>
<sequence length="199" mass="21549">MVVTEYATLAPLKHALNIPESDTAEDDALNRVLVSASRGIDRSTGRRFYRDDAATAKVFPVRGRTLFAPEGFLLMLDDVATTAGLVVEAGTASGGYTSVVGYEPYPLDPDPGWPVDGLLRDRMWPQGPMARVRVTAVWGWPEVPDDIEQATLLLAARLHRRKDSPEGIAGSAEWGLIRVSRTDPDVGALIAPFIRPGIA</sequence>